<evidence type="ECO:0000313" key="1">
    <source>
        <dbReference type="EMBL" id="TIX48993.1"/>
    </source>
</evidence>
<sequence>MKNRLAAGIAGIVMLVGVPSAGLAVGLLDADAVAAARNGLASFTPSSADPRMVRMLESRGVATSGLVRFTPAGSDATSDRSVTVAVRVDEETAQAISVRNAISSARSEAVAEASAKIATSRYNLGLARGYRSFAQAAPALSQPLSNAAIPDLSEFEPAPGVREEPSRFAARIALEEAERPATSAPQTLDSLGDQSLDVAGSYRLTRNLDVRAGIRYQQDRDGRTTLPDLEQKDSQAVYIGTQFRF</sequence>
<organism evidence="1 2">
    <name type="scientific">Alteraurantiacibacter aquimixticola</name>
    <dbReference type="NCBI Taxonomy" id="2489173"/>
    <lineage>
        <taxon>Bacteria</taxon>
        <taxon>Pseudomonadati</taxon>
        <taxon>Pseudomonadota</taxon>
        <taxon>Alphaproteobacteria</taxon>
        <taxon>Sphingomonadales</taxon>
        <taxon>Erythrobacteraceae</taxon>
        <taxon>Alteraurantiacibacter</taxon>
    </lineage>
</organism>
<accession>A0A4T3EWW7</accession>
<evidence type="ECO:0000313" key="2">
    <source>
        <dbReference type="Proteomes" id="UP000309389"/>
    </source>
</evidence>
<dbReference type="Proteomes" id="UP000309389">
    <property type="component" value="Unassembled WGS sequence"/>
</dbReference>
<name>A0A4T3EWW7_9SPHN</name>
<evidence type="ECO:0008006" key="3">
    <source>
        <dbReference type="Google" id="ProtNLM"/>
    </source>
</evidence>
<dbReference type="EMBL" id="SSHH01000004">
    <property type="protein sequence ID" value="TIX48993.1"/>
    <property type="molecule type" value="Genomic_DNA"/>
</dbReference>
<proteinExistence type="predicted"/>
<dbReference type="OrthoDB" id="8479273at2"/>
<dbReference type="AlphaFoldDB" id="A0A4T3EWW7"/>
<protein>
    <recommendedName>
        <fullName evidence="3">Porin</fullName>
    </recommendedName>
</protein>
<gene>
    <name evidence="1" type="ORF">E5222_14780</name>
</gene>
<reference evidence="1 2" key="1">
    <citation type="submission" date="2019-04" db="EMBL/GenBank/DDBJ databases">
        <title>Altererythrobacter aquimixticola sp. nov., isolated from sediment of junction between the ocean and a freshwater spring.</title>
        <authorList>
            <person name="Yoon J.-H."/>
        </authorList>
    </citation>
    <scope>NUCLEOTIDE SEQUENCE [LARGE SCALE GENOMIC DNA]</scope>
    <source>
        <strain evidence="1 2">SSKS-13</strain>
    </source>
</reference>
<comment type="caution">
    <text evidence="1">The sequence shown here is derived from an EMBL/GenBank/DDBJ whole genome shotgun (WGS) entry which is preliminary data.</text>
</comment>
<dbReference type="RefSeq" id="WP_136694568.1">
    <property type="nucleotide sequence ID" value="NZ_SSHH01000004.1"/>
</dbReference>
<keyword evidence="2" id="KW-1185">Reference proteome</keyword>